<sequence>MAASFSSSLRSCSGLLVLLAVGVALSGCAGMSETVAPAFADPGKYELYDCKQLETERKALANRTADLQKLMDKAQTGAGGAVVSELAYRNDYIAARGQAQLADEAWRRNRCRETPPEPTPPAAPPSSAAAAKPASKSGKAIR</sequence>
<feature type="region of interest" description="Disordered" evidence="1">
    <location>
        <begin position="105"/>
        <end position="142"/>
    </location>
</feature>
<evidence type="ECO:0000313" key="3">
    <source>
        <dbReference type="Proteomes" id="UP000290565"/>
    </source>
</evidence>
<dbReference type="EMBL" id="LBJM01000055">
    <property type="protein sequence ID" value="RXH39095.1"/>
    <property type="molecule type" value="Genomic_DNA"/>
</dbReference>
<dbReference type="AlphaFoldDB" id="A0A4Q0SHS4"/>
<name>A0A4Q0SHS4_9BRAD</name>
<evidence type="ECO:0000313" key="2">
    <source>
        <dbReference type="EMBL" id="RXH39095.1"/>
    </source>
</evidence>
<evidence type="ECO:0000256" key="1">
    <source>
        <dbReference type="SAM" id="MobiDB-lite"/>
    </source>
</evidence>
<dbReference type="RefSeq" id="WP_128945687.1">
    <property type="nucleotide sequence ID" value="NZ_LBJM01000055.1"/>
</dbReference>
<gene>
    <name evidence="2" type="ORF">XH94_20605</name>
</gene>
<comment type="caution">
    <text evidence="2">The sequence shown here is derived from an EMBL/GenBank/DDBJ whole genome shotgun (WGS) entry which is preliminary data.</text>
</comment>
<proteinExistence type="predicted"/>
<feature type="compositionally biased region" description="Low complexity" evidence="1">
    <location>
        <begin position="125"/>
        <end position="142"/>
    </location>
</feature>
<dbReference type="Proteomes" id="UP000290565">
    <property type="component" value="Unassembled WGS sequence"/>
</dbReference>
<feature type="compositionally biased region" description="Basic and acidic residues" evidence="1">
    <location>
        <begin position="105"/>
        <end position="115"/>
    </location>
</feature>
<organism evidence="2 3">
    <name type="scientific">Bradyrhizobium zhanjiangense</name>
    <dbReference type="NCBI Taxonomy" id="1325107"/>
    <lineage>
        <taxon>Bacteria</taxon>
        <taxon>Pseudomonadati</taxon>
        <taxon>Pseudomonadota</taxon>
        <taxon>Alphaproteobacteria</taxon>
        <taxon>Hyphomicrobiales</taxon>
        <taxon>Nitrobacteraceae</taxon>
        <taxon>Bradyrhizobium</taxon>
    </lineage>
</organism>
<reference evidence="2 3" key="1">
    <citation type="submission" date="2015-04" db="EMBL/GenBank/DDBJ databases">
        <title>Comparative genomics of rhizobia nodulating Arachis hypogaea in China.</title>
        <authorList>
            <person name="Li Y."/>
        </authorList>
    </citation>
    <scope>NUCLEOTIDE SEQUENCE [LARGE SCALE GENOMIC DNA]</scope>
    <source>
        <strain evidence="2 3">CCBAU 51787</strain>
    </source>
</reference>
<protein>
    <submittedName>
        <fullName evidence="2">Twin-arginine translocation pathway signal</fullName>
    </submittedName>
</protein>
<accession>A0A4Q0SHS4</accession>